<comment type="caution">
    <text evidence="1">The sequence shown here is derived from an EMBL/GenBank/DDBJ whole genome shotgun (WGS) entry which is preliminary data.</text>
</comment>
<reference evidence="1" key="1">
    <citation type="submission" date="2021-06" db="EMBL/GenBank/DDBJ databases">
        <title>Parelaphostrongylus tenuis whole genome reference sequence.</title>
        <authorList>
            <person name="Garwood T.J."/>
            <person name="Larsen P.A."/>
            <person name="Fountain-Jones N.M."/>
            <person name="Garbe J.R."/>
            <person name="Macchietto M.G."/>
            <person name="Kania S.A."/>
            <person name="Gerhold R.W."/>
            <person name="Richards J.E."/>
            <person name="Wolf T.M."/>
        </authorList>
    </citation>
    <scope>NUCLEOTIDE SEQUENCE</scope>
    <source>
        <strain evidence="1">MNPRO001-30</strain>
        <tissue evidence="1">Meninges</tissue>
    </source>
</reference>
<dbReference type="EMBL" id="JAHQIW010005990">
    <property type="protein sequence ID" value="KAJ1367741.1"/>
    <property type="molecule type" value="Genomic_DNA"/>
</dbReference>
<gene>
    <name evidence="1" type="ORF">KIN20_028719</name>
</gene>
<keyword evidence="2" id="KW-1185">Reference proteome</keyword>
<dbReference type="Proteomes" id="UP001196413">
    <property type="component" value="Unassembled WGS sequence"/>
</dbReference>
<evidence type="ECO:0000313" key="1">
    <source>
        <dbReference type="EMBL" id="KAJ1367741.1"/>
    </source>
</evidence>
<dbReference type="AlphaFoldDB" id="A0AAD5R1D5"/>
<organism evidence="1 2">
    <name type="scientific">Parelaphostrongylus tenuis</name>
    <name type="common">Meningeal worm</name>
    <dbReference type="NCBI Taxonomy" id="148309"/>
    <lineage>
        <taxon>Eukaryota</taxon>
        <taxon>Metazoa</taxon>
        <taxon>Ecdysozoa</taxon>
        <taxon>Nematoda</taxon>
        <taxon>Chromadorea</taxon>
        <taxon>Rhabditida</taxon>
        <taxon>Rhabditina</taxon>
        <taxon>Rhabditomorpha</taxon>
        <taxon>Strongyloidea</taxon>
        <taxon>Metastrongylidae</taxon>
        <taxon>Parelaphostrongylus</taxon>
    </lineage>
</organism>
<proteinExistence type="predicted"/>
<name>A0AAD5R1D5_PARTN</name>
<accession>A0AAD5R1D5</accession>
<evidence type="ECO:0000313" key="2">
    <source>
        <dbReference type="Proteomes" id="UP001196413"/>
    </source>
</evidence>
<protein>
    <submittedName>
        <fullName evidence="1">Uncharacterized protein</fullName>
    </submittedName>
</protein>
<sequence>MACDISRVFAERNDLFMKKQYIRFSKQSTTMDDVLEKRIWRSVGGIVTQGFSGSILNHGFESILVNDLFNGQ</sequence>